<evidence type="ECO:0000313" key="1">
    <source>
        <dbReference type="EMBL" id="WXA92040.1"/>
    </source>
</evidence>
<sequence length="187" mass="20955">MRDDESWLFSQERARLLPEGTRERAVAEFAMRLRWHGLFDPCPRVLALCPPDGADVFRRFLAWADRAKPKMDWSLHLELLAWLSRDPTHHDALDEDMIIELLAAAASKWAIYDRGPNKGIVLGCQRTPCTLVVGWKCLSTERGRTVTLAGTSEPATEDLETLVGYFEVAGASLDSLAPWLPFASSSD</sequence>
<keyword evidence="2" id="KW-1185">Reference proteome</keyword>
<gene>
    <name evidence="1" type="ORF">LZC95_37010</name>
</gene>
<dbReference type="EMBL" id="CP089982">
    <property type="protein sequence ID" value="WXA92040.1"/>
    <property type="molecule type" value="Genomic_DNA"/>
</dbReference>
<dbReference type="RefSeq" id="WP_394842660.1">
    <property type="nucleotide sequence ID" value="NZ_CP089982.1"/>
</dbReference>
<organism evidence="1 2">
    <name type="scientific">Pendulispora brunnea</name>
    <dbReference type="NCBI Taxonomy" id="2905690"/>
    <lineage>
        <taxon>Bacteria</taxon>
        <taxon>Pseudomonadati</taxon>
        <taxon>Myxococcota</taxon>
        <taxon>Myxococcia</taxon>
        <taxon>Myxococcales</taxon>
        <taxon>Sorangiineae</taxon>
        <taxon>Pendulisporaceae</taxon>
        <taxon>Pendulispora</taxon>
    </lineage>
</organism>
<proteinExistence type="predicted"/>
<reference evidence="1 2" key="1">
    <citation type="submission" date="2021-12" db="EMBL/GenBank/DDBJ databases">
        <title>Discovery of the Pendulisporaceae a myxobacterial family with distinct sporulation behavior and unique specialized metabolism.</title>
        <authorList>
            <person name="Garcia R."/>
            <person name="Popoff A."/>
            <person name="Bader C.D."/>
            <person name="Loehr J."/>
            <person name="Walesch S."/>
            <person name="Walt C."/>
            <person name="Boldt J."/>
            <person name="Bunk B."/>
            <person name="Haeckl F.J.F.P.J."/>
            <person name="Gunesch A.P."/>
            <person name="Birkelbach J."/>
            <person name="Nuebel U."/>
            <person name="Pietschmann T."/>
            <person name="Bach T."/>
            <person name="Mueller R."/>
        </authorList>
    </citation>
    <scope>NUCLEOTIDE SEQUENCE [LARGE SCALE GENOMIC DNA]</scope>
    <source>
        <strain evidence="1 2">MSr12523</strain>
    </source>
</reference>
<protein>
    <submittedName>
        <fullName evidence="1">Uncharacterized protein</fullName>
    </submittedName>
</protein>
<accession>A0ABZ2JZY6</accession>
<name>A0ABZ2JZY6_9BACT</name>
<evidence type="ECO:0000313" key="2">
    <source>
        <dbReference type="Proteomes" id="UP001379533"/>
    </source>
</evidence>
<dbReference type="Proteomes" id="UP001379533">
    <property type="component" value="Chromosome"/>
</dbReference>